<protein>
    <submittedName>
        <fullName evidence="5">RICIN domain-containing protein</fullName>
    </submittedName>
</protein>
<organism evidence="5 6">
    <name type="scientific">Gordonibacter faecis</name>
    <dbReference type="NCBI Taxonomy" id="3047475"/>
    <lineage>
        <taxon>Bacteria</taxon>
        <taxon>Bacillati</taxon>
        <taxon>Actinomycetota</taxon>
        <taxon>Coriobacteriia</taxon>
        <taxon>Eggerthellales</taxon>
        <taxon>Eggerthellaceae</taxon>
        <taxon>Gordonibacter</taxon>
    </lineage>
</organism>
<evidence type="ECO:0000259" key="3">
    <source>
        <dbReference type="SMART" id="SM00047"/>
    </source>
</evidence>
<name>A0ABT7DNP1_9ACTN</name>
<dbReference type="Gene3D" id="2.80.10.50">
    <property type="match status" value="10"/>
</dbReference>
<dbReference type="CDD" id="cd00161">
    <property type="entry name" value="beta-trefoil_Ricin-like"/>
    <property type="match status" value="5"/>
</dbReference>
<feature type="domain" description="Ricin B lectin" evidence="4">
    <location>
        <begin position="550"/>
        <end position="684"/>
    </location>
</feature>
<sequence length="1097" mass="114611">MAKRAKTLLCVMLCLALTPTYGWAAEIEGVQGGETAAPREETESQPEGVGTGEVPESGAPVDTPEGPASPQDGVPSPAEPEAPASEEPEPTAEPSGIELAAAKAEGIYVFANQASGKVLDVAAASKANGANVQQYTDNNSPAQRFRAEAAGSGYFYLVNVASGKVLDVEAGRAEAGANVQQYERNGSLAQKWKIVDVGGGAYVVASALSSATSGLTGALVLDVADGSAANGANVQLYTYNNSPAQRFALREAARTVEDGLYEVRTLAAPDKGLDIAGASSANGANVQIYTANGSAAQRFAVAYDEASGYYTLRNVASGKLLDVTNASPDDGANVQQYAANGGAAQLWSVEAVTGGYVIRSGCSGKVLDLQWGGMENGTNVWQYAANGTPAQTWTFKQAPGRVIEDGVYTVISALSNKLALEVAGGSSTDGANVRLGSDEGTLAQKFEATYDEESGYYTLRNAASAKVLDVAGAGGYDGANVQQYEVNGSLAQRFAIETRSDGTFIVRAACSGLVLDVAGASATSGANVQTWTPNNTSAQAWNFHEAQLLDEGLFEVKSALGTVLDAASGGETSGTNVQTYTSNGSLAQKYQVTAKGKGFYTLECAKSGLVLDVDGGVGPNVSLRTPTQSDAQLWRASIAGDGCVALVNKKTGQLLDVAGASAANGANVQVHVANGSEAQKWQLVETAPFVEGLFTVQSAIDRSYVLDVRDGSSANGALLQVYQSNGTAAQKFQVSRQADGTYRLVCLGSGKALDVRDSQVDASTGAGTVQQWESDPTNRAQAWRFEYAGGGYYSLFAVVGGGESCLDVEAGVAANGVSVGIYGSNDTAAQKFKLVEAGAVSNDLLSITLEEMMGYQRAGNPYITDISDEELRGALDPNNSGGADFNQFADLRVYTGLEGWQLDGYLATNGEGGVLEGKGAAFVAAAKRYNLNEVYLAAHTCLESGWGFSRLAKGAYYDGTGYDYLGTDGNWYRAELPGYEPGTYYNLFGIGAYDSDPHKYGIEAAIKNGWSSIDAAVEGAAKWIASNYVYRTSGNAQPTLYAMKWDVASSNATHAYGWHQYATDVQWAKKIARLMNQCYVASGVVDPELRYVVPSYA</sequence>
<dbReference type="InterPro" id="IPR035992">
    <property type="entry name" value="Ricin_B-like_lectins"/>
</dbReference>
<accession>A0ABT7DNP1</accession>
<feature type="domain" description="Ricin B lectin" evidence="4">
    <location>
        <begin position="691"/>
        <end position="835"/>
    </location>
</feature>
<feature type="domain" description="Ricin B lectin" evidence="4">
    <location>
        <begin position="257"/>
        <end position="396"/>
    </location>
</feature>
<dbReference type="SMART" id="SM00458">
    <property type="entry name" value="RICIN"/>
    <property type="match status" value="5"/>
</dbReference>
<evidence type="ECO:0000313" key="5">
    <source>
        <dbReference type="EMBL" id="MDJ1651148.1"/>
    </source>
</evidence>
<gene>
    <name evidence="5" type="ORF">QNJ86_10080</name>
</gene>
<dbReference type="SMART" id="SM00047">
    <property type="entry name" value="LYZ2"/>
    <property type="match status" value="1"/>
</dbReference>
<dbReference type="Proteomes" id="UP001232750">
    <property type="component" value="Unassembled WGS sequence"/>
</dbReference>
<keyword evidence="2" id="KW-0732">Signal</keyword>
<feature type="domain" description="Ricin B lectin" evidence="4">
    <location>
        <begin position="105"/>
        <end position="250"/>
    </location>
</feature>
<dbReference type="Gene3D" id="1.10.530.10">
    <property type="match status" value="1"/>
</dbReference>
<feature type="region of interest" description="Disordered" evidence="1">
    <location>
        <begin position="32"/>
        <end position="94"/>
    </location>
</feature>
<dbReference type="Pfam" id="PF01832">
    <property type="entry name" value="Glucosaminidase"/>
    <property type="match status" value="1"/>
</dbReference>
<feature type="domain" description="Ricin B lectin" evidence="4">
    <location>
        <begin position="405"/>
        <end position="544"/>
    </location>
</feature>
<evidence type="ECO:0000256" key="2">
    <source>
        <dbReference type="SAM" id="SignalP"/>
    </source>
</evidence>
<feature type="chain" id="PRO_5046744131" evidence="2">
    <location>
        <begin position="25"/>
        <end position="1097"/>
    </location>
</feature>
<dbReference type="SUPFAM" id="SSF50370">
    <property type="entry name" value="Ricin B-like lectins"/>
    <property type="match status" value="5"/>
</dbReference>
<dbReference type="PROSITE" id="PS50231">
    <property type="entry name" value="RICIN_B_LECTIN"/>
    <property type="match status" value="5"/>
</dbReference>
<feature type="signal peptide" evidence="2">
    <location>
        <begin position="1"/>
        <end position="24"/>
    </location>
</feature>
<dbReference type="InterPro" id="IPR002901">
    <property type="entry name" value="MGlyc_endo_b_GlcNAc-like_dom"/>
</dbReference>
<feature type="domain" description="Mannosyl-glycoprotein endo-beta-N-acetylglucosamidase-like" evidence="3">
    <location>
        <begin position="907"/>
        <end position="1086"/>
    </location>
</feature>
<evidence type="ECO:0000259" key="4">
    <source>
        <dbReference type="SMART" id="SM00458"/>
    </source>
</evidence>
<dbReference type="InterPro" id="IPR000772">
    <property type="entry name" value="Ricin_B_lectin"/>
</dbReference>
<reference evidence="5 6" key="1">
    <citation type="submission" date="2023-05" db="EMBL/GenBank/DDBJ databases">
        <title>Gordonibacter KGMB12511T sp. nov., isolated from faeces of healthy Korean.</title>
        <authorList>
            <person name="Kim H.S."/>
            <person name="Kim J.-S."/>
            <person name="Suh M.K."/>
            <person name="Eom M.K."/>
            <person name="Do H.E."/>
            <person name="Lee J.-S."/>
        </authorList>
    </citation>
    <scope>NUCLEOTIDE SEQUENCE [LARGE SCALE GENOMIC DNA]</scope>
    <source>
        <strain evidence="5 6">KGMB12511</strain>
    </source>
</reference>
<comment type="caution">
    <text evidence="5">The sequence shown here is derived from an EMBL/GenBank/DDBJ whole genome shotgun (WGS) entry which is preliminary data.</text>
</comment>
<evidence type="ECO:0000313" key="6">
    <source>
        <dbReference type="Proteomes" id="UP001232750"/>
    </source>
</evidence>
<proteinExistence type="predicted"/>
<dbReference type="Pfam" id="PF14200">
    <property type="entry name" value="RicinB_lectin_2"/>
    <property type="match status" value="8"/>
</dbReference>
<evidence type="ECO:0000256" key="1">
    <source>
        <dbReference type="SAM" id="MobiDB-lite"/>
    </source>
</evidence>
<dbReference type="RefSeq" id="WP_283832493.1">
    <property type="nucleotide sequence ID" value="NZ_JASJEU010000020.1"/>
</dbReference>
<keyword evidence="6" id="KW-1185">Reference proteome</keyword>
<dbReference type="EMBL" id="JASJEU010000020">
    <property type="protein sequence ID" value="MDJ1651148.1"/>
    <property type="molecule type" value="Genomic_DNA"/>
</dbReference>